<protein>
    <submittedName>
        <fullName evidence="3">Uncharacterized protein</fullName>
    </submittedName>
</protein>
<keyword evidence="1" id="KW-0175">Coiled coil</keyword>
<gene>
    <name evidence="3" type="ORF">EG327_005263</name>
</gene>
<evidence type="ECO:0000256" key="1">
    <source>
        <dbReference type="SAM" id="Coils"/>
    </source>
</evidence>
<keyword evidence="4" id="KW-1185">Reference proteome</keyword>
<proteinExistence type="predicted"/>
<sequence>MHLWSPRRGKLNAAKRSMSSPATAVVTGMSSSLQQSLSLDVVRGEESAGEMTKEGDKKGLTEVVRDGVGAARDALMGNGSANSFGGKERKEDGWAPGLFYAYARRCADSGGSIALLNGCKESLDFFTSDNMPAILTFAQTNLPNSARYILTFSSAKTCQEWWNLVQSEFGGPPSNTRESAQLFSFSGDDMPGRAWKNPRFGRLKTKWFYTQMGDAVGTSGRGRGMEVLPLQDEKGWGIGVTPSPGVDAQRRPSSAESLVEAKGRRWSKRDSGVLLMSPFSEHFKNTEEALKAQQSTEDSIKIFDFERMEKNLEKVEKMMEQNAQQMRSLEHIQAANLERLTAALLHNVEMVQELARGQEGLVHACEELRTVVDTREESDQTRRLAVEKAERERKMLDDKANRERIATAEKAEKKRQTIAEKAEKEWRRMLEENEKERRAITEKAEKDRQVIAEKAEKEWRRMLEQNEKERKMMTEKTEKDRQVIAEKAELERRRMLEKNEKERRATIEKAEKAEREMKSMAAALEKLERQSRSDQEERAKLLKSKGIGGHHLTRSPSILSTATEDTIATSSPCGHVVGKGPRKLGRQVVGYIYASDEQQDVAPIQRDKRKTERG</sequence>
<feature type="region of interest" description="Disordered" evidence="2">
    <location>
        <begin position="595"/>
        <end position="614"/>
    </location>
</feature>
<dbReference type="AlphaFoldDB" id="A0A8H3V6C2"/>
<evidence type="ECO:0000313" key="3">
    <source>
        <dbReference type="EMBL" id="KAE9983987.1"/>
    </source>
</evidence>
<evidence type="ECO:0000256" key="2">
    <source>
        <dbReference type="SAM" id="MobiDB-lite"/>
    </source>
</evidence>
<dbReference type="EMBL" id="WNWR01000304">
    <property type="protein sequence ID" value="KAE9983987.1"/>
    <property type="molecule type" value="Genomic_DNA"/>
</dbReference>
<accession>A0A8H3V6C2</accession>
<feature type="compositionally biased region" description="Basic and acidic residues" evidence="2">
    <location>
        <begin position="605"/>
        <end position="614"/>
    </location>
</feature>
<feature type="compositionally biased region" description="Basic residues" evidence="2">
    <location>
        <begin position="1"/>
        <end position="10"/>
    </location>
</feature>
<feature type="compositionally biased region" description="Basic and acidic residues" evidence="2">
    <location>
        <begin position="527"/>
        <end position="540"/>
    </location>
</feature>
<reference evidence="3 4" key="1">
    <citation type="submission" date="2019-07" db="EMBL/GenBank/DDBJ databases">
        <title>Venturia inaequalis Genome Resource.</title>
        <authorList>
            <person name="Lichtner F.J."/>
        </authorList>
    </citation>
    <scope>NUCLEOTIDE SEQUENCE [LARGE SCALE GENOMIC DNA]</scope>
    <source>
        <strain evidence="3 4">DMI_063113</strain>
    </source>
</reference>
<feature type="region of interest" description="Disordered" evidence="2">
    <location>
        <begin position="527"/>
        <end position="556"/>
    </location>
</feature>
<organism evidence="3 4">
    <name type="scientific">Venturia inaequalis</name>
    <name type="common">Apple scab fungus</name>
    <dbReference type="NCBI Taxonomy" id="5025"/>
    <lineage>
        <taxon>Eukaryota</taxon>
        <taxon>Fungi</taxon>
        <taxon>Dikarya</taxon>
        <taxon>Ascomycota</taxon>
        <taxon>Pezizomycotina</taxon>
        <taxon>Dothideomycetes</taxon>
        <taxon>Pleosporomycetidae</taxon>
        <taxon>Venturiales</taxon>
        <taxon>Venturiaceae</taxon>
        <taxon>Venturia</taxon>
    </lineage>
</organism>
<comment type="caution">
    <text evidence="3">The sequence shown here is derived from an EMBL/GenBank/DDBJ whole genome shotgun (WGS) entry which is preliminary data.</text>
</comment>
<feature type="coiled-coil region" evidence="1">
    <location>
        <begin position="305"/>
        <end position="332"/>
    </location>
</feature>
<feature type="region of interest" description="Disordered" evidence="2">
    <location>
        <begin position="1"/>
        <end position="20"/>
    </location>
</feature>
<evidence type="ECO:0000313" key="4">
    <source>
        <dbReference type="Proteomes" id="UP000490939"/>
    </source>
</evidence>
<name>A0A8H3V6C2_VENIN</name>
<dbReference type="Proteomes" id="UP000490939">
    <property type="component" value="Unassembled WGS sequence"/>
</dbReference>